<feature type="transmembrane region" description="Helical" evidence="2">
    <location>
        <begin position="20"/>
        <end position="38"/>
    </location>
</feature>
<evidence type="ECO:0000313" key="3">
    <source>
        <dbReference type="EMBL" id="CAL1611636.1"/>
    </source>
</evidence>
<feature type="region of interest" description="Disordered" evidence="1">
    <location>
        <begin position="78"/>
        <end position="104"/>
    </location>
</feature>
<accession>A0AAV2ME15</accession>
<reference evidence="3 4" key="1">
    <citation type="submission" date="2024-04" db="EMBL/GenBank/DDBJ databases">
        <authorList>
            <person name="Waldvogel A.-M."/>
            <person name="Schoenle A."/>
        </authorList>
    </citation>
    <scope>NUCLEOTIDE SEQUENCE [LARGE SCALE GENOMIC DNA]</scope>
</reference>
<keyword evidence="2" id="KW-1133">Transmembrane helix</keyword>
<feature type="region of interest" description="Disordered" evidence="1">
    <location>
        <begin position="174"/>
        <end position="211"/>
    </location>
</feature>
<dbReference type="Proteomes" id="UP001497482">
    <property type="component" value="Chromosome 7"/>
</dbReference>
<sequence>MLWLRSELRLLLRVAAPQDFWYTCCIFVLFLVSSIVFSTDNGGSSLEKSAAAFGFLASLFFLLDLILVYRTRGFPWRPDQGTDQSSDRGPDAETAETEEVKSPEAERLTANGHLTVTVSDRHSLTVTVSDHHSLTVTVSDRQSLTVSLTAFGFLASLFFLLDLILVYRTRGFPWRPDQGTDQSPDRGPDAETAETEEVKSPEAERLTANGQ</sequence>
<proteinExistence type="predicted"/>
<feature type="transmembrane region" description="Helical" evidence="2">
    <location>
        <begin position="50"/>
        <end position="69"/>
    </location>
</feature>
<evidence type="ECO:0000313" key="4">
    <source>
        <dbReference type="Proteomes" id="UP001497482"/>
    </source>
</evidence>
<gene>
    <name evidence="3" type="ORF">KC01_LOCUS38032</name>
</gene>
<name>A0AAV2ME15_KNICA</name>
<feature type="compositionally biased region" description="Basic and acidic residues" evidence="1">
    <location>
        <begin position="196"/>
        <end position="205"/>
    </location>
</feature>
<keyword evidence="2" id="KW-0812">Transmembrane</keyword>
<keyword evidence="4" id="KW-1185">Reference proteome</keyword>
<protein>
    <submittedName>
        <fullName evidence="3">Uncharacterized protein</fullName>
    </submittedName>
</protein>
<evidence type="ECO:0000256" key="2">
    <source>
        <dbReference type="SAM" id="Phobius"/>
    </source>
</evidence>
<keyword evidence="2" id="KW-0472">Membrane</keyword>
<dbReference type="EMBL" id="OZ035829">
    <property type="protein sequence ID" value="CAL1611636.1"/>
    <property type="molecule type" value="Genomic_DNA"/>
</dbReference>
<evidence type="ECO:0000256" key="1">
    <source>
        <dbReference type="SAM" id="MobiDB-lite"/>
    </source>
</evidence>
<feature type="transmembrane region" description="Helical" evidence="2">
    <location>
        <begin position="144"/>
        <end position="167"/>
    </location>
</feature>
<organism evidence="3 4">
    <name type="scientific">Knipowitschia caucasica</name>
    <name type="common">Caucasian dwarf goby</name>
    <name type="synonym">Pomatoschistus caucasicus</name>
    <dbReference type="NCBI Taxonomy" id="637954"/>
    <lineage>
        <taxon>Eukaryota</taxon>
        <taxon>Metazoa</taxon>
        <taxon>Chordata</taxon>
        <taxon>Craniata</taxon>
        <taxon>Vertebrata</taxon>
        <taxon>Euteleostomi</taxon>
        <taxon>Actinopterygii</taxon>
        <taxon>Neopterygii</taxon>
        <taxon>Teleostei</taxon>
        <taxon>Neoteleostei</taxon>
        <taxon>Acanthomorphata</taxon>
        <taxon>Gobiaria</taxon>
        <taxon>Gobiiformes</taxon>
        <taxon>Gobioidei</taxon>
        <taxon>Gobiidae</taxon>
        <taxon>Gobiinae</taxon>
        <taxon>Knipowitschia</taxon>
    </lineage>
</organism>
<dbReference type="AlphaFoldDB" id="A0AAV2ME15"/>